<dbReference type="eggNOG" id="COG1512">
    <property type="taxonomic scope" value="Bacteria"/>
</dbReference>
<keyword evidence="4" id="KW-1185">Reference proteome</keyword>
<proteinExistence type="predicted"/>
<evidence type="ECO:0000313" key="3">
    <source>
        <dbReference type="EMBL" id="ACF46835.1"/>
    </source>
</evidence>
<reference evidence="3" key="1">
    <citation type="submission" date="2008-06" db="EMBL/GenBank/DDBJ databases">
        <title>Complete sequence of chromosome of Prosthecochloris aestuarii DSM 271.</title>
        <authorList>
            <consortium name="US DOE Joint Genome Institute"/>
            <person name="Lucas S."/>
            <person name="Copeland A."/>
            <person name="Lapidus A."/>
            <person name="Glavina del Rio T."/>
            <person name="Dalin E."/>
            <person name="Tice H."/>
            <person name="Bruce D."/>
            <person name="Goodwin L."/>
            <person name="Pitluck S."/>
            <person name="Schmutz J."/>
            <person name="Larimer F."/>
            <person name="Land M."/>
            <person name="Hauser L."/>
            <person name="Kyrpides N."/>
            <person name="Anderson I."/>
            <person name="Liu Z."/>
            <person name="Li T."/>
            <person name="Zhao F."/>
            <person name="Overmann J."/>
            <person name="Bryant D.A."/>
            <person name="Richardson P."/>
        </authorList>
    </citation>
    <scope>NUCLEOTIDE SEQUENCE [LARGE SCALE GENOMIC DNA]</scope>
    <source>
        <strain evidence="3">DSM 271</strain>
    </source>
</reference>
<protein>
    <recommendedName>
        <fullName evidence="2">TPM domain-containing protein</fullName>
    </recommendedName>
</protein>
<evidence type="ECO:0000313" key="4">
    <source>
        <dbReference type="Proteomes" id="UP000002725"/>
    </source>
</evidence>
<keyword evidence="1" id="KW-0812">Transmembrane</keyword>
<dbReference type="KEGG" id="paa:Paes_1823"/>
<accession>B4S443</accession>
<dbReference type="InterPro" id="IPR007621">
    <property type="entry name" value="TPM_dom"/>
</dbReference>
<keyword evidence="1" id="KW-1133">Transmembrane helix</keyword>
<evidence type="ECO:0000256" key="1">
    <source>
        <dbReference type="SAM" id="Phobius"/>
    </source>
</evidence>
<dbReference type="PANTHER" id="PTHR30373">
    <property type="entry name" value="UPF0603 PROTEIN YGCG"/>
    <property type="match status" value="1"/>
</dbReference>
<dbReference type="AlphaFoldDB" id="B4S443"/>
<dbReference type="Pfam" id="PF04536">
    <property type="entry name" value="TPM_phosphatase"/>
    <property type="match status" value="1"/>
</dbReference>
<dbReference type="Gene3D" id="3.10.310.50">
    <property type="match status" value="1"/>
</dbReference>
<dbReference type="PANTHER" id="PTHR30373:SF2">
    <property type="entry name" value="UPF0603 PROTEIN YGCG"/>
    <property type="match status" value="1"/>
</dbReference>
<feature type="transmembrane region" description="Helical" evidence="1">
    <location>
        <begin position="182"/>
        <end position="201"/>
    </location>
</feature>
<evidence type="ECO:0000259" key="2">
    <source>
        <dbReference type="Pfam" id="PF04536"/>
    </source>
</evidence>
<dbReference type="STRING" id="290512.Paes_1823"/>
<keyword evidence="1" id="KW-0472">Membrane</keyword>
<dbReference type="HOGENOM" id="CLU_035211_1_2_10"/>
<gene>
    <name evidence="3" type="ordered locus">Paes_1823</name>
</gene>
<dbReference type="EMBL" id="CP001108">
    <property type="protein sequence ID" value="ACF46835.1"/>
    <property type="molecule type" value="Genomic_DNA"/>
</dbReference>
<feature type="domain" description="TPM" evidence="2">
    <location>
        <begin position="42"/>
        <end position="165"/>
    </location>
</feature>
<sequence>MIFKVMQSIIQRLPALCVAILMLLMLPLPLSAQDIARLTGRVNDYADMISGDVEEQIDAKLQALEEEESTQIVVLTIPSLEGEVLEEYSMRVVEDWKVGQKKLDNGALLLVSRDDRKLRIEVGYGLEGKLTDLQSGRIIDNLIVPRFARGAIDEGFLVGIDAMIAAVKGEYIAADAPPSDDGSGSSILPLLIMLLFIIYFYRQVPRSGRGSGPIVFGGGPGGFSGGGGFSSGGFSGGGGSFGGGGSSGNW</sequence>
<name>B4S443_PROA2</name>
<dbReference type="Proteomes" id="UP000002725">
    <property type="component" value="Chromosome"/>
</dbReference>
<organism evidence="3 4">
    <name type="scientific">Prosthecochloris aestuarii (strain DSM 271 / SK 413)</name>
    <dbReference type="NCBI Taxonomy" id="290512"/>
    <lineage>
        <taxon>Bacteria</taxon>
        <taxon>Pseudomonadati</taxon>
        <taxon>Chlorobiota</taxon>
        <taxon>Chlorobiia</taxon>
        <taxon>Chlorobiales</taxon>
        <taxon>Chlorobiaceae</taxon>
        <taxon>Prosthecochloris</taxon>
    </lineage>
</organism>